<keyword evidence="3 6" id="KW-0805">Transcription regulation</keyword>
<comment type="similarity">
    <text evidence="2 6">Belongs to the TFIIA subunit 2 family.</text>
</comment>
<evidence type="ECO:0000256" key="1">
    <source>
        <dbReference type="ARBA" id="ARBA00004123"/>
    </source>
</evidence>
<dbReference type="PANTHER" id="PTHR10966">
    <property type="entry name" value="TRANSCRIPTION INITIATION FACTOR IIA SUBUNIT 2"/>
    <property type="match status" value="1"/>
</dbReference>
<sequence>MATLELYRSSSVGMCLIETLNEMVYNGTLTPELANQVLTQFDESMIEALRTQVKSKVTIKGHLQSYWSHDDVWELILQDAVFKNEEGKQNVGKVKIVACNSKLFPQ</sequence>
<dbReference type="InterPro" id="IPR009088">
    <property type="entry name" value="TFIIA_b-brl"/>
</dbReference>
<comment type="subcellular location">
    <subcellularLocation>
        <location evidence="1 6">Nucleus</location>
    </subcellularLocation>
</comment>
<comment type="caution">
    <text evidence="9">The sequence shown here is derived from an EMBL/GenBank/DDBJ whole genome shotgun (WGS) entry which is preliminary data.</text>
</comment>
<keyword evidence="5 6" id="KW-0539">Nucleus</keyword>
<evidence type="ECO:0000256" key="4">
    <source>
        <dbReference type="ARBA" id="ARBA00023163"/>
    </source>
</evidence>
<dbReference type="EMBL" id="JAJJMB010008884">
    <property type="protein sequence ID" value="KAI3919485.1"/>
    <property type="molecule type" value="Genomic_DNA"/>
</dbReference>
<accession>A0AAD4SRG2</accession>
<dbReference type="AlphaFoldDB" id="A0AAD4SRG2"/>
<dbReference type="InterPro" id="IPR015872">
    <property type="entry name" value="TFIIA_gsu_N"/>
</dbReference>
<dbReference type="FunFam" id="1.10.287.190:FF:000001">
    <property type="entry name" value="Transcription initiation factor IIA subunit 2"/>
    <property type="match status" value="1"/>
</dbReference>
<proteinExistence type="inferred from homology"/>
<dbReference type="GO" id="GO:0005672">
    <property type="term" value="C:transcription factor TFIIA complex"/>
    <property type="evidence" value="ECO:0007669"/>
    <property type="project" value="InterPro"/>
</dbReference>
<evidence type="ECO:0000256" key="6">
    <source>
        <dbReference type="PIRNR" id="PIRNR009415"/>
    </source>
</evidence>
<dbReference type="CDD" id="cd10014">
    <property type="entry name" value="TFIIA_gamma_C"/>
    <property type="match status" value="1"/>
</dbReference>
<reference evidence="9" key="1">
    <citation type="submission" date="2022-04" db="EMBL/GenBank/DDBJ databases">
        <title>A functionally conserved STORR gene fusion in Papaver species that diverged 16.8 million years ago.</title>
        <authorList>
            <person name="Catania T."/>
        </authorList>
    </citation>
    <scope>NUCLEOTIDE SEQUENCE</scope>
    <source>
        <strain evidence="9">S-188037</strain>
    </source>
</reference>
<dbReference type="Pfam" id="PF02751">
    <property type="entry name" value="TFIIA_gamma_C"/>
    <property type="match status" value="1"/>
</dbReference>
<dbReference type="InterPro" id="IPR009083">
    <property type="entry name" value="TFIIA_a-hlx"/>
</dbReference>
<evidence type="ECO:0000256" key="5">
    <source>
        <dbReference type="ARBA" id="ARBA00023242"/>
    </source>
</evidence>
<dbReference type="Gene3D" id="1.10.287.190">
    <property type="entry name" value="Transcription factor IIA gamma subunit, alpha-helical domain"/>
    <property type="match status" value="1"/>
</dbReference>
<dbReference type="PIRSF" id="PIRSF009415">
    <property type="entry name" value="Hum_TFIIA_gamma"/>
    <property type="match status" value="1"/>
</dbReference>
<dbReference type="GO" id="GO:0006367">
    <property type="term" value="P:transcription initiation at RNA polymerase II promoter"/>
    <property type="evidence" value="ECO:0007669"/>
    <property type="project" value="InterPro"/>
</dbReference>
<keyword evidence="10" id="KW-1185">Reference proteome</keyword>
<name>A0AAD4SRG2_9MAGN</name>
<organism evidence="9 10">
    <name type="scientific">Papaver atlanticum</name>
    <dbReference type="NCBI Taxonomy" id="357466"/>
    <lineage>
        <taxon>Eukaryota</taxon>
        <taxon>Viridiplantae</taxon>
        <taxon>Streptophyta</taxon>
        <taxon>Embryophyta</taxon>
        <taxon>Tracheophyta</taxon>
        <taxon>Spermatophyta</taxon>
        <taxon>Magnoliopsida</taxon>
        <taxon>Ranunculales</taxon>
        <taxon>Papaveraceae</taxon>
        <taxon>Papaveroideae</taxon>
        <taxon>Papaver</taxon>
    </lineage>
</organism>
<evidence type="ECO:0000259" key="8">
    <source>
        <dbReference type="Pfam" id="PF02751"/>
    </source>
</evidence>
<dbReference type="Proteomes" id="UP001202328">
    <property type="component" value="Unassembled WGS sequence"/>
</dbReference>
<comment type="function">
    <text evidence="6">TFIIA is a component of the transcription machinery of RNA polymerase II and plays an important role in transcriptional activation.</text>
</comment>
<keyword evidence="4 6" id="KW-0804">Transcription</keyword>
<evidence type="ECO:0000256" key="3">
    <source>
        <dbReference type="ARBA" id="ARBA00023015"/>
    </source>
</evidence>
<evidence type="ECO:0000259" key="7">
    <source>
        <dbReference type="Pfam" id="PF02268"/>
    </source>
</evidence>
<feature type="domain" description="Transcription initiation factor IIA gamma subunit N-terminal" evidence="7">
    <location>
        <begin position="4"/>
        <end position="49"/>
    </location>
</feature>
<evidence type="ECO:0000313" key="10">
    <source>
        <dbReference type="Proteomes" id="UP001202328"/>
    </source>
</evidence>
<feature type="domain" description="Transcription initiation factor IIA gamma subunit C-terminal" evidence="8">
    <location>
        <begin position="60"/>
        <end position="101"/>
    </location>
</feature>
<dbReference type="CDD" id="cd10145">
    <property type="entry name" value="TFIIA_gamma_N"/>
    <property type="match status" value="1"/>
</dbReference>
<dbReference type="InterPro" id="IPR003194">
    <property type="entry name" value="TFIIA_gsu"/>
</dbReference>
<protein>
    <recommendedName>
        <fullName evidence="6">Transcription initiation factor IIA subunit 2</fullName>
    </recommendedName>
</protein>
<dbReference type="SUPFAM" id="SSF50784">
    <property type="entry name" value="Transcription factor IIA (TFIIA), beta-barrel domain"/>
    <property type="match status" value="1"/>
</dbReference>
<evidence type="ECO:0000256" key="2">
    <source>
        <dbReference type="ARBA" id="ARBA00007675"/>
    </source>
</evidence>
<evidence type="ECO:0000313" key="9">
    <source>
        <dbReference type="EMBL" id="KAI3919485.1"/>
    </source>
</evidence>
<dbReference type="SUPFAM" id="SSF47396">
    <property type="entry name" value="Transcription factor IIA (TFIIA), alpha-helical domain"/>
    <property type="match status" value="1"/>
</dbReference>
<dbReference type="InterPro" id="IPR015871">
    <property type="entry name" value="TFIIA_gsu_C"/>
</dbReference>
<dbReference type="Gene3D" id="2.30.18.10">
    <property type="entry name" value="Transcription factor IIA (TFIIA), beta-barrel domain"/>
    <property type="match status" value="1"/>
</dbReference>
<gene>
    <name evidence="9" type="ORF">MKW98_030196</name>
</gene>
<dbReference type="Pfam" id="PF02268">
    <property type="entry name" value="TFIIA_gamma_N"/>
    <property type="match status" value="1"/>
</dbReference>